<dbReference type="PANTHER" id="PTHR30486">
    <property type="entry name" value="TWITCHING MOTILITY PROTEIN PILT"/>
    <property type="match status" value="1"/>
</dbReference>
<evidence type="ECO:0000313" key="3">
    <source>
        <dbReference type="EMBL" id="RWX48778.1"/>
    </source>
</evidence>
<accession>A0A3S3QVD9</accession>
<feature type="domain" description="Bacterial type II secretion system protein E" evidence="2">
    <location>
        <begin position="194"/>
        <end position="208"/>
    </location>
</feature>
<comment type="caution">
    <text evidence="3">The sequence shown here is derived from an EMBL/GenBank/DDBJ whole genome shotgun (WGS) entry which is preliminary data.</text>
</comment>
<dbReference type="Gene3D" id="3.30.450.90">
    <property type="match status" value="1"/>
</dbReference>
<organism evidence="3 4">
    <name type="scientific">Candidatus Electrothrix communis</name>
    <dbReference type="NCBI Taxonomy" id="1859133"/>
    <lineage>
        <taxon>Bacteria</taxon>
        <taxon>Pseudomonadati</taxon>
        <taxon>Thermodesulfobacteriota</taxon>
        <taxon>Desulfobulbia</taxon>
        <taxon>Desulfobulbales</taxon>
        <taxon>Desulfobulbaceae</taxon>
        <taxon>Candidatus Electrothrix</taxon>
    </lineage>
</organism>
<protein>
    <submittedName>
        <fullName evidence="3">Pilus retraction ATPase PilT</fullName>
    </submittedName>
</protein>
<dbReference type="GO" id="GO:0005524">
    <property type="term" value="F:ATP binding"/>
    <property type="evidence" value="ECO:0007669"/>
    <property type="project" value="InterPro"/>
</dbReference>
<dbReference type="InterPro" id="IPR001482">
    <property type="entry name" value="T2SS/T4SS_dom"/>
</dbReference>
<dbReference type="InterPro" id="IPR050921">
    <property type="entry name" value="T4SS_GSP_E_ATPase"/>
</dbReference>
<name>A0A3S3QVD9_9BACT</name>
<dbReference type="CDD" id="cd01131">
    <property type="entry name" value="PilT"/>
    <property type="match status" value="1"/>
</dbReference>
<dbReference type="Pfam" id="PF00437">
    <property type="entry name" value="T2SSE"/>
    <property type="match status" value="1"/>
</dbReference>
<dbReference type="GO" id="GO:0016887">
    <property type="term" value="F:ATP hydrolysis activity"/>
    <property type="evidence" value="ECO:0007669"/>
    <property type="project" value="InterPro"/>
</dbReference>
<reference evidence="3 4" key="1">
    <citation type="submission" date="2017-01" db="EMBL/GenBank/DDBJ databases">
        <title>The cable genome- insights into the physiology and evolution of filamentous bacteria capable of sulfide oxidation via long distance electron transfer.</title>
        <authorList>
            <person name="Schreiber L."/>
            <person name="Bjerg J.T."/>
            <person name="Boggild A."/>
            <person name="Van De Vossenberg J."/>
            <person name="Meysman F."/>
            <person name="Nielsen L.P."/>
            <person name="Schramm A."/>
            <person name="Kjeldsen K.U."/>
        </authorList>
    </citation>
    <scope>NUCLEOTIDE SEQUENCE [LARGE SCALE GENOMIC DNA]</scope>
    <source>
        <strain evidence="3">A1</strain>
    </source>
</reference>
<comment type="similarity">
    <text evidence="1">Belongs to the GSP E family.</text>
</comment>
<evidence type="ECO:0000256" key="1">
    <source>
        <dbReference type="ARBA" id="ARBA00006611"/>
    </source>
</evidence>
<dbReference type="PROSITE" id="PS00662">
    <property type="entry name" value="T2SP_E"/>
    <property type="match status" value="1"/>
</dbReference>
<evidence type="ECO:0000313" key="4">
    <source>
        <dbReference type="Proteomes" id="UP000288086"/>
    </source>
</evidence>
<dbReference type="Gene3D" id="3.40.50.300">
    <property type="entry name" value="P-loop containing nucleotide triphosphate hydrolases"/>
    <property type="match status" value="1"/>
</dbReference>
<sequence length="333" mass="37079">MAQIDAFFKLMNDQGASDLHMVAGQQPILRIRGEMERVKYKTLDNEGLKTLLYEICPEPKIKLFEETGDIDFGYHIPGLARYRANFFQQKYGIAAVFREIPSEILTCEQLGLPKVITKLATLPKGLILCTGPTGSGKSTTLAAIIDEINNTRSDHILTVEDPIEFVHKSKKCLVNHREVGTHTKSFSSALRGALREDPDVILVGEMRDLETISLAMEAAMTGHVVFGTLHTMNAMKTVDRIIEIFPADQQGQVRSTLADALKAVVSQMLFKRIDKKGRVAAQEILICTPAVRNLIREAKTYQIPSTMQTGKKYGMATLDDTIEELLKKRMISG</sequence>
<proteinExistence type="inferred from homology"/>
<dbReference type="EMBL" id="MTKP01000111">
    <property type="protein sequence ID" value="RWX48778.1"/>
    <property type="molecule type" value="Genomic_DNA"/>
</dbReference>
<keyword evidence="4" id="KW-1185">Reference proteome</keyword>
<dbReference type="AlphaFoldDB" id="A0A3S3QVD9"/>
<dbReference type="SUPFAM" id="SSF52540">
    <property type="entry name" value="P-loop containing nucleoside triphosphate hydrolases"/>
    <property type="match status" value="1"/>
</dbReference>
<dbReference type="InterPro" id="IPR027417">
    <property type="entry name" value="P-loop_NTPase"/>
</dbReference>
<dbReference type="Proteomes" id="UP000288086">
    <property type="component" value="Unassembled WGS sequence"/>
</dbReference>
<dbReference type="InterPro" id="IPR006321">
    <property type="entry name" value="PilT/PilU"/>
</dbReference>
<dbReference type="NCBIfam" id="TIGR01420">
    <property type="entry name" value="pilT_fam"/>
    <property type="match status" value="1"/>
</dbReference>
<dbReference type="PANTHER" id="PTHR30486:SF6">
    <property type="entry name" value="TYPE IV PILUS RETRACTATION ATPASE PILT"/>
    <property type="match status" value="1"/>
</dbReference>
<evidence type="ECO:0000259" key="2">
    <source>
        <dbReference type="PROSITE" id="PS00662"/>
    </source>
</evidence>
<gene>
    <name evidence="3" type="ORF">VT98_11112</name>
</gene>